<accession>A0ABX2ZU14</accession>
<dbReference type="InterPro" id="IPR032808">
    <property type="entry name" value="DoxX"/>
</dbReference>
<protein>
    <submittedName>
        <fullName evidence="6">Crp/Fnr family transcriptional regulator</fullName>
    </submittedName>
</protein>
<dbReference type="PANTHER" id="PTHR39157:SF1">
    <property type="entry name" value="DOXX FAMILY PROTEIN"/>
    <property type="match status" value="1"/>
</dbReference>
<keyword evidence="3 5" id="KW-1133">Transmembrane helix</keyword>
<evidence type="ECO:0000313" key="6">
    <source>
        <dbReference type="EMBL" id="ODG91929.1"/>
    </source>
</evidence>
<evidence type="ECO:0000256" key="1">
    <source>
        <dbReference type="ARBA" id="ARBA00004141"/>
    </source>
</evidence>
<dbReference type="EMBL" id="MDKC01000013">
    <property type="protein sequence ID" value="ODG91929.1"/>
    <property type="molecule type" value="Genomic_DNA"/>
</dbReference>
<sequence length="172" mass="18871">MFINFLRTNKIASGFLTIIRLYLGYEWIHAGWGKLSTGGFDASGFLGFAVKSASGEHPAVQGWWADFLTNFAIPNIDLFNFLVPIGEFAIGLGLILGCFTKTAMFFGLMMNFAFMFSGTTSTNPQMVLLGIFIIIAGSNAGRIGLDHYISKFTNRKTFFTPKGSDNNFSKAS</sequence>
<evidence type="ECO:0000256" key="5">
    <source>
        <dbReference type="SAM" id="Phobius"/>
    </source>
</evidence>
<comment type="caution">
    <text evidence="6">The sequence shown here is derived from an EMBL/GenBank/DDBJ whole genome shotgun (WGS) entry which is preliminary data.</text>
</comment>
<reference evidence="6 7" key="1">
    <citation type="submission" date="2016-07" db="EMBL/GenBank/DDBJ databases">
        <authorList>
            <person name="Townsley L."/>
            <person name="Shank E.A."/>
        </authorList>
    </citation>
    <scope>NUCLEOTIDE SEQUENCE [LARGE SCALE GENOMIC DNA]</scope>
    <source>
        <strain evidence="6 7">CH01</strain>
    </source>
</reference>
<organism evidence="6 7">
    <name type="scientific">Gottfriedia luciferensis</name>
    <dbReference type="NCBI Taxonomy" id="178774"/>
    <lineage>
        <taxon>Bacteria</taxon>
        <taxon>Bacillati</taxon>
        <taxon>Bacillota</taxon>
        <taxon>Bacilli</taxon>
        <taxon>Bacillales</taxon>
        <taxon>Bacillaceae</taxon>
        <taxon>Gottfriedia</taxon>
    </lineage>
</organism>
<keyword evidence="7" id="KW-1185">Reference proteome</keyword>
<comment type="subcellular location">
    <subcellularLocation>
        <location evidence="1">Membrane</location>
        <topology evidence="1">Multi-pass membrane protein</topology>
    </subcellularLocation>
</comment>
<keyword evidence="4 5" id="KW-0472">Membrane</keyword>
<dbReference type="PANTHER" id="PTHR39157">
    <property type="entry name" value="INTEGRAL MEMBRANE PROTEIN-RELATED"/>
    <property type="match status" value="1"/>
</dbReference>
<dbReference type="Proteomes" id="UP000094580">
    <property type="component" value="Unassembled WGS sequence"/>
</dbReference>
<evidence type="ECO:0000256" key="4">
    <source>
        <dbReference type="ARBA" id="ARBA00023136"/>
    </source>
</evidence>
<feature type="transmembrane region" description="Helical" evidence="5">
    <location>
        <begin position="126"/>
        <end position="145"/>
    </location>
</feature>
<name>A0ABX2ZU14_9BACI</name>
<evidence type="ECO:0000256" key="3">
    <source>
        <dbReference type="ARBA" id="ARBA00022989"/>
    </source>
</evidence>
<evidence type="ECO:0000256" key="2">
    <source>
        <dbReference type="ARBA" id="ARBA00022692"/>
    </source>
</evidence>
<keyword evidence="2 5" id="KW-0812">Transmembrane</keyword>
<feature type="transmembrane region" description="Helical" evidence="5">
    <location>
        <begin position="88"/>
        <end position="114"/>
    </location>
</feature>
<proteinExistence type="predicted"/>
<dbReference type="RefSeq" id="WP_069033735.1">
    <property type="nucleotide sequence ID" value="NZ_MDKC01000013.1"/>
</dbReference>
<dbReference type="Pfam" id="PF07681">
    <property type="entry name" value="DoxX"/>
    <property type="match status" value="1"/>
</dbReference>
<evidence type="ECO:0000313" key="7">
    <source>
        <dbReference type="Proteomes" id="UP000094580"/>
    </source>
</evidence>
<gene>
    <name evidence="6" type="ORF">BED47_05465</name>
</gene>